<comment type="caution">
    <text evidence="2">The sequence shown here is derived from an EMBL/GenBank/DDBJ whole genome shotgun (WGS) entry which is preliminary data.</text>
</comment>
<dbReference type="Proteomes" id="UP000635606">
    <property type="component" value="Unassembled WGS sequence"/>
</dbReference>
<sequence length="87" mass="9810">MAASGVWIDDSGQRQPGGEAHAWFPGQNQTACGRPLNRARLYGLAHVPFDYRRTDHLDAADRIGWICPRCVAATTPRPRRTRTFHRP</sequence>
<accession>A0A8J4A3Y1</accession>
<gene>
    <name evidence="2" type="ORF">Voc01_102940</name>
</gene>
<protein>
    <submittedName>
        <fullName evidence="2">Uncharacterized protein</fullName>
    </submittedName>
</protein>
<name>A0A8J4A3Y1_9ACTN</name>
<evidence type="ECO:0000313" key="2">
    <source>
        <dbReference type="EMBL" id="GIJ75377.1"/>
    </source>
</evidence>
<dbReference type="EMBL" id="BOPH01000156">
    <property type="protein sequence ID" value="GIJ75377.1"/>
    <property type="molecule type" value="Genomic_DNA"/>
</dbReference>
<keyword evidence="3" id="KW-1185">Reference proteome</keyword>
<dbReference type="AlphaFoldDB" id="A0A8J4A3Y1"/>
<evidence type="ECO:0000313" key="3">
    <source>
        <dbReference type="Proteomes" id="UP000635606"/>
    </source>
</evidence>
<evidence type="ECO:0000256" key="1">
    <source>
        <dbReference type="SAM" id="MobiDB-lite"/>
    </source>
</evidence>
<reference evidence="2" key="1">
    <citation type="submission" date="2021-01" db="EMBL/GenBank/DDBJ databases">
        <title>Whole genome shotgun sequence of Virgisporangium ochraceum NBRC 16418.</title>
        <authorList>
            <person name="Komaki H."/>
            <person name="Tamura T."/>
        </authorList>
    </citation>
    <scope>NUCLEOTIDE SEQUENCE</scope>
    <source>
        <strain evidence="2">NBRC 16418</strain>
    </source>
</reference>
<feature type="region of interest" description="Disordered" evidence="1">
    <location>
        <begin position="1"/>
        <end position="29"/>
    </location>
</feature>
<proteinExistence type="predicted"/>
<organism evidence="2 3">
    <name type="scientific">Virgisporangium ochraceum</name>
    <dbReference type="NCBI Taxonomy" id="65505"/>
    <lineage>
        <taxon>Bacteria</taxon>
        <taxon>Bacillati</taxon>
        <taxon>Actinomycetota</taxon>
        <taxon>Actinomycetes</taxon>
        <taxon>Micromonosporales</taxon>
        <taxon>Micromonosporaceae</taxon>
        <taxon>Virgisporangium</taxon>
    </lineage>
</organism>